<dbReference type="AlphaFoldDB" id="A0A7I8C2X2"/>
<reference evidence="1 2" key="1">
    <citation type="journal article" date="2020" name="Genes (Basel)">
        <title>Genomic Comparison of Insect Gut Symbionts from Divergent Burkholderia Subclades.</title>
        <authorList>
            <person name="Takeshita K."/>
            <person name="Kikuchi Y."/>
        </authorList>
    </citation>
    <scope>NUCLEOTIDE SEQUENCE [LARGE SCALE GENOMIC DNA]</scope>
    <source>
        <strain evidence="1 2">PGU16</strain>
        <plasmid evidence="1 2">PPGU16_p2</plasmid>
    </source>
</reference>
<dbReference type="PANTHER" id="PTHR35446:SF3">
    <property type="entry name" value="CMD DOMAIN-CONTAINING PROTEIN"/>
    <property type="match status" value="1"/>
</dbReference>
<dbReference type="SUPFAM" id="SSF69118">
    <property type="entry name" value="AhpD-like"/>
    <property type="match status" value="1"/>
</dbReference>
<evidence type="ECO:0000313" key="1">
    <source>
        <dbReference type="EMBL" id="BCF94995.1"/>
    </source>
</evidence>
<dbReference type="KEGG" id="plad:PPGU16_80620"/>
<proteinExistence type="predicted"/>
<geneLocation type="plasmid" evidence="1 2">
    <name>PPGU16_p2</name>
</geneLocation>
<keyword evidence="1" id="KW-0614">Plasmid</keyword>
<keyword evidence="2" id="KW-1185">Reference proteome</keyword>
<evidence type="ECO:0000313" key="2">
    <source>
        <dbReference type="Proteomes" id="UP000510888"/>
    </source>
</evidence>
<name>A0A7I8C2X2_9BURK</name>
<organism evidence="1 2">
    <name type="scientific">Paraburkholderia largidicola</name>
    <dbReference type="NCBI Taxonomy" id="3014751"/>
    <lineage>
        <taxon>Bacteria</taxon>
        <taxon>Pseudomonadati</taxon>
        <taxon>Pseudomonadota</taxon>
        <taxon>Betaproteobacteria</taxon>
        <taxon>Burkholderiales</taxon>
        <taxon>Burkholderiaceae</taxon>
        <taxon>Paraburkholderia</taxon>
    </lineage>
</organism>
<accession>A0A7I8C2X2</accession>
<dbReference type="Gene3D" id="1.20.1290.10">
    <property type="entry name" value="AhpD-like"/>
    <property type="match status" value="1"/>
</dbReference>
<gene>
    <name evidence="1" type="ORF">PPGU16_80620</name>
</gene>
<dbReference type="PANTHER" id="PTHR35446">
    <property type="entry name" value="SI:CH211-175M2.5"/>
    <property type="match status" value="1"/>
</dbReference>
<evidence type="ECO:0008006" key="3">
    <source>
        <dbReference type="Google" id="ProtNLM"/>
    </source>
</evidence>
<dbReference type="EMBL" id="AP023177">
    <property type="protein sequence ID" value="BCF94995.1"/>
    <property type="molecule type" value="Genomic_DNA"/>
</dbReference>
<dbReference type="Proteomes" id="UP000510888">
    <property type="component" value="Plasmid PPGU16_p2"/>
</dbReference>
<protein>
    <recommendedName>
        <fullName evidence="3">Alkyl hydroperoxide reductase AhpD</fullName>
    </recommendedName>
</protein>
<sequence length="114" mass="12039">MLLTASVVNECGYCTAAHSTVAKGMLKVPAAVVAAVRSQQPLADAKLNALVNLTRELVLARGRVATATIESFLNAGYRNDQIGEVIIGVALKTMSNYTHHLSPVEIDSAFKAEA</sequence>
<dbReference type="InterPro" id="IPR029032">
    <property type="entry name" value="AhpD-like"/>
</dbReference>